<accession>A0A9Q0QPY1</accession>
<sequence>MLDAISDSVCEENHIMCMQHEAGHFLIAYLLGVLPKGYKVPSIEDFKKDKFLGGKVEFVGFKFLEDVHIGKLPKRKINHRKVSASNLNMFSCIALAGLASEYLVFGYSEGSFSDVDKLDRAFKCLGFTKNEVDAQLRWAVLNTMLILHRHNEARSKLAEAMGLSKSVGFCIDTIENALNLSDI</sequence>
<keyword evidence="2" id="KW-1185">Reference proteome</keyword>
<dbReference type="GO" id="GO:0004176">
    <property type="term" value="F:ATP-dependent peptidase activity"/>
    <property type="evidence" value="ECO:0007669"/>
    <property type="project" value="InterPro"/>
</dbReference>
<dbReference type="Gene3D" id="1.20.58.760">
    <property type="entry name" value="Peptidase M41"/>
    <property type="match status" value="1"/>
</dbReference>
<dbReference type="InterPro" id="IPR037219">
    <property type="entry name" value="Peptidase_M41-like"/>
</dbReference>
<evidence type="ECO:0000313" key="2">
    <source>
        <dbReference type="Proteomes" id="UP001141806"/>
    </source>
</evidence>
<dbReference type="PANTHER" id="PTHR33471">
    <property type="entry name" value="ATP-DEPENDENT ZINC METALLOPROTEASE-RELATED"/>
    <property type="match status" value="1"/>
</dbReference>
<dbReference type="SUPFAM" id="SSF140990">
    <property type="entry name" value="FtsH protease domain-like"/>
    <property type="match status" value="1"/>
</dbReference>
<comment type="caution">
    <text evidence="1">The sequence shown here is derived from an EMBL/GenBank/DDBJ whole genome shotgun (WGS) entry which is preliminary data.</text>
</comment>
<dbReference type="OrthoDB" id="66620at2759"/>
<dbReference type="GO" id="GO:0004222">
    <property type="term" value="F:metalloendopeptidase activity"/>
    <property type="evidence" value="ECO:0007669"/>
    <property type="project" value="InterPro"/>
</dbReference>
<dbReference type="GO" id="GO:0005524">
    <property type="term" value="F:ATP binding"/>
    <property type="evidence" value="ECO:0007669"/>
    <property type="project" value="InterPro"/>
</dbReference>
<dbReference type="FunFam" id="1.20.58.760:FF:000009">
    <property type="entry name" value="Translation initiation factor 3 subunit I"/>
    <property type="match status" value="1"/>
</dbReference>
<dbReference type="EMBL" id="JAMYWD010000006">
    <property type="protein sequence ID" value="KAJ4967675.1"/>
    <property type="molecule type" value="Genomic_DNA"/>
</dbReference>
<name>A0A9Q0QPY1_9MAGN</name>
<protein>
    <recommendedName>
        <fullName evidence="3">ATP-dependent Zn protease</fullName>
    </recommendedName>
</protein>
<evidence type="ECO:0000313" key="1">
    <source>
        <dbReference type="EMBL" id="KAJ4967675.1"/>
    </source>
</evidence>
<reference evidence="1" key="1">
    <citation type="journal article" date="2023" name="Plant J.">
        <title>The genome of the king protea, Protea cynaroides.</title>
        <authorList>
            <person name="Chang J."/>
            <person name="Duong T.A."/>
            <person name="Schoeman C."/>
            <person name="Ma X."/>
            <person name="Roodt D."/>
            <person name="Barker N."/>
            <person name="Li Z."/>
            <person name="Van de Peer Y."/>
            <person name="Mizrachi E."/>
        </authorList>
    </citation>
    <scope>NUCLEOTIDE SEQUENCE</scope>
    <source>
        <tissue evidence="1">Young leaves</tissue>
    </source>
</reference>
<dbReference type="GO" id="GO:0006508">
    <property type="term" value="P:proteolysis"/>
    <property type="evidence" value="ECO:0007669"/>
    <property type="project" value="InterPro"/>
</dbReference>
<gene>
    <name evidence="1" type="ORF">NE237_014376</name>
</gene>
<dbReference type="AlphaFoldDB" id="A0A9Q0QPY1"/>
<dbReference type="Proteomes" id="UP001141806">
    <property type="component" value="Unassembled WGS sequence"/>
</dbReference>
<dbReference type="PANTHER" id="PTHR33471:SF4">
    <property type="entry name" value="T22H22.11 PROTEIN"/>
    <property type="match status" value="1"/>
</dbReference>
<proteinExistence type="predicted"/>
<organism evidence="1 2">
    <name type="scientific">Protea cynaroides</name>
    <dbReference type="NCBI Taxonomy" id="273540"/>
    <lineage>
        <taxon>Eukaryota</taxon>
        <taxon>Viridiplantae</taxon>
        <taxon>Streptophyta</taxon>
        <taxon>Embryophyta</taxon>
        <taxon>Tracheophyta</taxon>
        <taxon>Spermatophyta</taxon>
        <taxon>Magnoliopsida</taxon>
        <taxon>Proteales</taxon>
        <taxon>Proteaceae</taxon>
        <taxon>Protea</taxon>
    </lineage>
</organism>
<evidence type="ECO:0008006" key="3">
    <source>
        <dbReference type="Google" id="ProtNLM"/>
    </source>
</evidence>